<evidence type="ECO:0000313" key="2">
    <source>
        <dbReference type="EMBL" id="PSB40654.1"/>
    </source>
</evidence>
<dbReference type="AlphaFoldDB" id="A0A2T1F6R7"/>
<dbReference type="Proteomes" id="UP000238937">
    <property type="component" value="Unassembled WGS sequence"/>
</dbReference>
<name>A0A2T1F6R7_9CYAN</name>
<keyword evidence="3" id="KW-1185">Reference proteome</keyword>
<comment type="caution">
    <text evidence="2">The sequence shown here is derived from an EMBL/GenBank/DDBJ whole genome shotgun (WGS) entry which is preliminary data.</text>
</comment>
<keyword evidence="1" id="KW-1133">Transmembrane helix</keyword>
<feature type="transmembrane region" description="Helical" evidence="1">
    <location>
        <begin position="69"/>
        <end position="86"/>
    </location>
</feature>
<evidence type="ECO:0000256" key="1">
    <source>
        <dbReference type="SAM" id="Phobius"/>
    </source>
</evidence>
<evidence type="ECO:0000313" key="3">
    <source>
        <dbReference type="Proteomes" id="UP000238937"/>
    </source>
</evidence>
<dbReference type="EMBL" id="PVWO01000676">
    <property type="protein sequence ID" value="PSB40654.1"/>
    <property type="molecule type" value="Genomic_DNA"/>
</dbReference>
<organism evidence="2 3">
    <name type="scientific">Chamaesiphon polymorphus CCALA 037</name>
    <dbReference type="NCBI Taxonomy" id="2107692"/>
    <lineage>
        <taxon>Bacteria</taxon>
        <taxon>Bacillati</taxon>
        <taxon>Cyanobacteriota</taxon>
        <taxon>Cyanophyceae</taxon>
        <taxon>Gomontiellales</taxon>
        <taxon>Chamaesiphonaceae</taxon>
        <taxon>Chamaesiphon</taxon>
    </lineage>
</organism>
<accession>A0A2T1F6R7</accession>
<keyword evidence="1" id="KW-0472">Membrane</keyword>
<feature type="transmembrane region" description="Helical" evidence="1">
    <location>
        <begin position="119"/>
        <end position="136"/>
    </location>
</feature>
<feature type="transmembrane region" description="Helical" evidence="1">
    <location>
        <begin position="39"/>
        <end position="57"/>
    </location>
</feature>
<protein>
    <submittedName>
        <fullName evidence="2">Uncharacterized protein</fullName>
    </submittedName>
</protein>
<feature type="transmembrane region" description="Helical" evidence="1">
    <location>
        <begin position="93"/>
        <end position="113"/>
    </location>
</feature>
<reference evidence="2 3" key="1">
    <citation type="submission" date="2018-03" db="EMBL/GenBank/DDBJ databases">
        <title>The ancient ancestry and fast evolution of plastids.</title>
        <authorList>
            <person name="Moore K.R."/>
            <person name="Magnabosco C."/>
            <person name="Momper L."/>
            <person name="Gold D.A."/>
            <person name="Bosak T."/>
            <person name="Fournier G.P."/>
        </authorList>
    </citation>
    <scope>NUCLEOTIDE SEQUENCE [LARGE SCALE GENOMIC DNA]</scope>
    <source>
        <strain evidence="2 3">CCALA 037</strain>
    </source>
</reference>
<sequence length="160" mass="17457">MLDLRFVQEVYCTRSVVFGKTNKVLYIFRDYPMSRGSRIAIGIAALLSAAAFLKSAFNPVGLPTGAMTFYAMALFCGIIAMACFFPKGHPVTLRIIGSVILGSYITYVCSSFGTPNFGRSVIGLFMWGIPSGYLAIKGKYPSWGFGSAGFNANERKNTRK</sequence>
<gene>
    <name evidence="2" type="ORF">C7B77_28110</name>
</gene>
<proteinExistence type="predicted"/>
<keyword evidence="1" id="KW-0812">Transmembrane</keyword>